<protein>
    <submittedName>
        <fullName evidence="1">Uncharacterized protein</fullName>
    </submittedName>
</protein>
<evidence type="ECO:0000313" key="2">
    <source>
        <dbReference type="Proteomes" id="UP000663879"/>
    </source>
</evidence>
<comment type="caution">
    <text evidence="1">The sequence shown here is derived from an EMBL/GenBank/DDBJ whole genome shotgun (WGS) entry which is preliminary data.</text>
</comment>
<dbReference type="AlphaFoldDB" id="A0A814RWU3"/>
<evidence type="ECO:0000313" key="1">
    <source>
        <dbReference type="EMBL" id="CAF1139578.1"/>
    </source>
</evidence>
<gene>
    <name evidence="1" type="ORF">OXX778_LOCUS22839</name>
</gene>
<name>A0A814RWU3_9BILA</name>
<proteinExistence type="predicted"/>
<feature type="non-terminal residue" evidence="1">
    <location>
        <position position="66"/>
    </location>
</feature>
<sequence length="66" mass="7683">MCVYGAKSSQYTDLIGYFVLNLTQNENVHNDYMGKLVRQLLNYDERDPFLCNSCGFCKFAKFDINL</sequence>
<dbReference type="OrthoDB" id="30336at2759"/>
<accession>A0A814RWU3</accession>
<dbReference type="EMBL" id="CAJNOC010010406">
    <property type="protein sequence ID" value="CAF1139578.1"/>
    <property type="molecule type" value="Genomic_DNA"/>
</dbReference>
<dbReference type="Proteomes" id="UP000663879">
    <property type="component" value="Unassembled WGS sequence"/>
</dbReference>
<organism evidence="1 2">
    <name type="scientific">Brachionus calyciflorus</name>
    <dbReference type="NCBI Taxonomy" id="104777"/>
    <lineage>
        <taxon>Eukaryota</taxon>
        <taxon>Metazoa</taxon>
        <taxon>Spiralia</taxon>
        <taxon>Gnathifera</taxon>
        <taxon>Rotifera</taxon>
        <taxon>Eurotatoria</taxon>
        <taxon>Monogononta</taxon>
        <taxon>Pseudotrocha</taxon>
        <taxon>Ploima</taxon>
        <taxon>Brachionidae</taxon>
        <taxon>Brachionus</taxon>
    </lineage>
</organism>
<keyword evidence="2" id="KW-1185">Reference proteome</keyword>
<reference evidence="1" key="1">
    <citation type="submission" date="2021-02" db="EMBL/GenBank/DDBJ databases">
        <authorList>
            <person name="Nowell W R."/>
        </authorList>
    </citation>
    <scope>NUCLEOTIDE SEQUENCE</scope>
    <source>
        <strain evidence="1">Ploen Becks lab</strain>
    </source>
</reference>